<dbReference type="PANTHER" id="PTHR34580:SF3">
    <property type="entry name" value="PROTEIN PAFB"/>
    <property type="match status" value="1"/>
</dbReference>
<proteinExistence type="predicted"/>
<sequence length="306" mass="34834">MSEAVAKKSINESMLDQLSYAQRQRLAYIDFCLLFKGAIYRQDLIQRFEVGLSAGSRDFTIYKQLAPQNLVYDHQQKRYFQTATFKPLFKHDAKRTLVKLANDISDGFDAIGDVHFPVEAPSSLNVPDIFIVASIVQATLKQQALQISYTSLSSGESRREIVPHSIVDNGLRWHVRGYDRKSESFRDFVLTRISRAKLTGKFDTAAEPEEQGDADHEWHRMIPLQLVPHPHNVAHNKAIEMDYGMSNGVLTIDVRAAMAGYLLRRWNVDCTEDGTLLGPEYQLWLRNRTSLMNTSNLAIAPGYKVR</sequence>
<dbReference type="InterPro" id="IPR016634">
    <property type="entry name" value="CapW-like"/>
</dbReference>
<dbReference type="InterPro" id="IPR059020">
    <property type="entry name" value="CapW_CTD"/>
</dbReference>
<dbReference type="PANTHER" id="PTHR34580">
    <property type="match status" value="1"/>
</dbReference>
<accession>A0A4R6NY82</accession>
<comment type="caution">
    <text evidence="4">The sequence shown here is derived from an EMBL/GenBank/DDBJ whole genome shotgun (WGS) entry which is preliminary data.</text>
</comment>
<dbReference type="EMBL" id="SNXI01000017">
    <property type="protein sequence ID" value="TDP29445.1"/>
    <property type="molecule type" value="Genomic_DNA"/>
</dbReference>
<dbReference type="AlphaFoldDB" id="A0A4R6NY82"/>
<dbReference type="Pfam" id="PF26107">
    <property type="entry name" value="BrxR_CTD"/>
    <property type="match status" value="1"/>
</dbReference>
<dbReference type="Proteomes" id="UP000295531">
    <property type="component" value="Unassembled WGS sequence"/>
</dbReference>
<evidence type="ECO:0000259" key="1">
    <source>
        <dbReference type="Pfam" id="PF13280"/>
    </source>
</evidence>
<protein>
    <submittedName>
        <fullName evidence="4">WYL domain-containing protein</fullName>
    </submittedName>
</protein>
<keyword evidence="5" id="KW-1185">Reference proteome</keyword>
<dbReference type="InterPro" id="IPR026881">
    <property type="entry name" value="WYL_dom"/>
</dbReference>
<dbReference type="Pfam" id="PF13280">
    <property type="entry name" value="WYL"/>
    <property type="match status" value="1"/>
</dbReference>
<feature type="domain" description="DNA-binding transcriptional repressor CapW C-terminal dimerisation" evidence="2">
    <location>
        <begin position="221"/>
        <end position="290"/>
    </location>
</feature>
<evidence type="ECO:0000313" key="4">
    <source>
        <dbReference type="EMBL" id="TDP29445.1"/>
    </source>
</evidence>
<name>A0A4R6NY82_9GAMM</name>
<evidence type="ECO:0000259" key="2">
    <source>
        <dbReference type="Pfam" id="PF26107"/>
    </source>
</evidence>
<dbReference type="Pfam" id="PF26109">
    <property type="entry name" value="WHD_BrxR"/>
    <property type="match status" value="1"/>
</dbReference>
<evidence type="ECO:0000259" key="3">
    <source>
        <dbReference type="Pfam" id="PF26109"/>
    </source>
</evidence>
<dbReference type="InterPro" id="IPR051534">
    <property type="entry name" value="CBASS_pafABC_assoc_protein"/>
</dbReference>
<feature type="domain" description="WYL" evidence="1">
    <location>
        <begin position="132"/>
        <end position="197"/>
    </location>
</feature>
<gene>
    <name evidence="4" type="ORF">DEU29_11723</name>
</gene>
<evidence type="ECO:0000313" key="5">
    <source>
        <dbReference type="Proteomes" id="UP000295531"/>
    </source>
</evidence>
<organism evidence="4 5">
    <name type="scientific">Idiomarina aquatica</name>
    <dbReference type="NCBI Taxonomy" id="1327752"/>
    <lineage>
        <taxon>Bacteria</taxon>
        <taxon>Pseudomonadati</taxon>
        <taxon>Pseudomonadota</taxon>
        <taxon>Gammaproteobacteria</taxon>
        <taxon>Alteromonadales</taxon>
        <taxon>Idiomarinaceae</taxon>
        <taxon>Idiomarina</taxon>
    </lineage>
</organism>
<feature type="domain" description="DNA-binding transcriptional repressor CapW winged helix-turn-helix" evidence="3">
    <location>
        <begin position="22"/>
        <end position="93"/>
    </location>
</feature>
<dbReference type="PROSITE" id="PS52050">
    <property type="entry name" value="WYL"/>
    <property type="match status" value="1"/>
</dbReference>
<dbReference type="InterPro" id="IPR059019">
    <property type="entry name" value="WHD_CapW"/>
</dbReference>
<dbReference type="PIRSF" id="PIRSF015558">
    <property type="entry name" value="Txn_reg_DeoR_prd"/>
    <property type="match status" value="1"/>
</dbReference>
<reference evidence="4 5" key="1">
    <citation type="submission" date="2019-03" db="EMBL/GenBank/DDBJ databases">
        <title>Freshwater and sediment microbial communities from various areas in North America, analyzing microbe dynamics in response to fracking.</title>
        <authorList>
            <person name="Lamendella R."/>
        </authorList>
    </citation>
    <scope>NUCLEOTIDE SEQUENCE [LARGE SCALE GENOMIC DNA]</scope>
    <source>
        <strain evidence="4 5">18_TX</strain>
    </source>
</reference>